<dbReference type="PANTHER" id="PTHR31213:SF201">
    <property type="entry name" value="OS03G0300400 PROTEIN"/>
    <property type="match status" value="1"/>
</dbReference>
<evidence type="ECO:0000256" key="1">
    <source>
        <dbReference type="ARBA" id="ARBA00009744"/>
    </source>
</evidence>
<protein>
    <submittedName>
        <fullName evidence="3">Pathogenesis-related protein 10</fullName>
    </submittedName>
</protein>
<dbReference type="GO" id="GO:0006952">
    <property type="term" value="P:defense response"/>
    <property type="evidence" value="ECO:0007669"/>
    <property type="project" value="InterPro"/>
</dbReference>
<dbReference type="InterPro" id="IPR050279">
    <property type="entry name" value="Plant_def-hormone_signal"/>
</dbReference>
<dbReference type="GO" id="GO:0010427">
    <property type="term" value="F:abscisic acid binding"/>
    <property type="evidence" value="ECO:0007669"/>
    <property type="project" value="InterPro"/>
</dbReference>
<accession>A0A1Z1W233</accession>
<dbReference type="CDD" id="cd07816">
    <property type="entry name" value="Bet_v1-like"/>
    <property type="match status" value="1"/>
</dbReference>
<dbReference type="Gene3D" id="3.30.530.20">
    <property type="match status" value="1"/>
</dbReference>
<name>A0A1Z1W233_LILRE</name>
<dbReference type="PANTHER" id="PTHR31213">
    <property type="entry name" value="OS08G0374000 PROTEIN-RELATED"/>
    <property type="match status" value="1"/>
</dbReference>
<dbReference type="FunFam" id="3.30.530.20:FF:000007">
    <property type="entry name" value="Major pollen allergen Bet v 1-A"/>
    <property type="match status" value="1"/>
</dbReference>
<dbReference type="Pfam" id="PF00407">
    <property type="entry name" value="Bet_v_1"/>
    <property type="match status" value="1"/>
</dbReference>
<dbReference type="GO" id="GO:0005737">
    <property type="term" value="C:cytoplasm"/>
    <property type="evidence" value="ECO:0007669"/>
    <property type="project" value="TreeGrafter"/>
</dbReference>
<dbReference type="EMBL" id="KX611829">
    <property type="protein sequence ID" value="ARX80137.1"/>
    <property type="molecule type" value="Genomic_DNA"/>
</dbReference>
<dbReference type="GO" id="GO:0009738">
    <property type="term" value="P:abscisic acid-activated signaling pathway"/>
    <property type="evidence" value="ECO:0007669"/>
    <property type="project" value="InterPro"/>
</dbReference>
<dbReference type="GO" id="GO:0005634">
    <property type="term" value="C:nucleus"/>
    <property type="evidence" value="ECO:0007669"/>
    <property type="project" value="TreeGrafter"/>
</dbReference>
<dbReference type="PRINTS" id="PR00634">
    <property type="entry name" value="BETALLERGEN"/>
</dbReference>
<dbReference type="InterPro" id="IPR000916">
    <property type="entry name" value="Bet_v_I/MLP"/>
</dbReference>
<sequence>MVFTVEVESSVSASRMFKAAVLDWHNLAPKVAPEIIISGVGLEGEGAVGSIRQLNFSSVLPFSFVKERLDFVDHDKFEVKSTLIEGGLLTTTLDSASMHFKIDPTSSGGSLCKAALDFKPKPGVDAGDEATKGNEHLAQVFKKVEAFLVANPDAYV</sequence>
<dbReference type="InterPro" id="IPR023393">
    <property type="entry name" value="START-like_dom_sf"/>
</dbReference>
<gene>
    <name evidence="3" type="primary">PR10</name>
</gene>
<reference evidence="3" key="1">
    <citation type="submission" date="2016-07" db="EMBL/GenBank/DDBJ databases">
        <title>RNAseq-based transcriptome analysis of Lilium regale infected by Botrytis elliptica.</title>
        <authorList>
            <person name="Cui Q."/>
        </authorList>
    </citation>
    <scope>NUCLEOTIDE SEQUENCE</scope>
</reference>
<dbReference type="GO" id="GO:0004864">
    <property type="term" value="F:protein phosphatase inhibitor activity"/>
    <property type="evidence" value="ECO:0007669"/>
    <property type="project" value="InterPro"/>
</dbReference>
<evidence type="ECO:0000259" key="2">
    <source>
        <dbReference type="Pfam" id="PF00407"/>
    </source>
</evidence>
<comment type="similarity">
    <text evidence="1">Belongs to the BetVI family.</text>
</comment>
<evidence type="ECO:0000313" key="3">
    <source>
        <dbReference type="EMBL" id="ARX80137.1"/>
    </source>
</evidence>
<dbReference type="InterPro" id="IPR024949">
    <property type="entry name" value="Bet_v_I_allergen"/>
</dbReference>
<proteinExistence type="inferred from homology"/>
<dbReference type="AlphaFoldDB" id="A0A1Z1W233"/>
<organism evidence="3">
    <name type="scientific">Lilium regale</name>
    <name type="common">Regal lily</name>
    <dbReference type="NCBI Taxonomy" id="82328"/>
    <lineage>
        <taxon>Eukaryota</taxon>
        <taxon>Viridiplantae</taxon>
        <taxon>Streptophyta</taxon>
        <taxon>Embryophyta</taxon>
        <taxon>Tracheophyta</taxon>
        <taxon>Spermatophyta</taxon>
        <taxon>Magnoliopsida</taxon>
        <taxon>Liliopsida</taxon>
        <taxon>Liliales</taxon>
        <taxon>Liliaceae</taxon>
        <taxon>Lilium</taxon>
    </lineage>
</organism>
<dbReference type="GO" id="GO:0038023">
    <property type="term" value="F:signaling receptor activity"/>
    <property type="evidence" value="ECO:0007669"/>
    <property type="project" value="InterPro"/>
</dbReference>
<dbReference type="SUPFAM" id="SSF55961">
    <property type="entry name" value="Bet v1-like"/>
    <property type="match status" value="1"/>
</dbReference>
<feature type="domain" description="Bet v I/Major latex protein" evidence="2">
    <location>
        <begin position="3"/>
        <end position="150"/>
    </location>
</feature>